<evidence type="ECO:0000259" key="4">
    <source>
        <dbReference type="Pfam" id="PF24809"/>
    </source>
</evidence>
<dbReference type="PANTHER" id="PTHR10039:SF16">
    <property type="entry name" value="GPI INOSITOL-DEACYLASE"/>
    <property type="match status" value="1"/>
</dbReference>
<dbReference type="PANTHER" id="PTHR10039">
    <property type="entry name" value="AMELOGENIN"/>
    <property type="match status" value="1"/>
</dbReference>
<dbReference type="Pfam" id="PF24883">
    <property type="entry name" value="NPHP3_N"/>
    <property type="match status" value="1"/>
</dbReference>
<evidence type="ECO:0000313" key="7">
    <source>
        <dbReference type="Proteomes" id="UP001265746"/>
    </source>
</evidence>
<keyword evidence="1" id="KW-0677">Repeat</keyword>
<dbReference type="PROSITE" id="PS50088">
    <property type="entry name" value="ANK_REPEAT"/>
    <property type="match status" value="4"/>
</dbReference>
<dbReference type="Gene3D" id="3.40.50.300">
    <property type="entry name" value="P-loop containing nucleotide triphosphate hydrolases"/>
    <property type="match status" value="1"/>
</dbReference>
<name>A0AAD9SA65_PHOAM</name>
<dbReference type="SUPFAM" id="SSF52540">
    <property type="entry name" value="P-loop containing nucleoside triphosphate hydrolases"/>
    <property type="match status" value="1"/>
</dbReference>
<evidence type="ECO:0008006" key="8">
    <source>
        <dbReference type="Google" id="ProtNLM"/>
    </source>
</evidence>
<feature type="repeat" description="ANK" evidence="2">
    <location>
        <begin position="998"/>
        <end position="1030"/>
    </location>
</feature>
<feature type="repeat" description="ANK" evidence="2">
    <location>
        <begin position="1041"/>
        <end position="1073"/>
    </location>
</feature>
<dbReference type="InterPro" id="IPR002110">
    <property type="entry name" value="Ankyrin_rpt"/>
</dbReference>
<evidence type="ECO:0000313" key="6">
    <source>
        <dbReference type="EMBL" id="KAK2603133.1"/>
    </source>
</evidence>
<feature type="domain" description="DUF7708" evidence="4">
    <location>
        <begin position="217"/>
        <end position="357"/>
    </location>
</feature>
<protein>
    <recommendedName>
        <fullName evidence="8">NACHT domain-containing protein</fullName>
    </recommendedName>
</protein>
<dbReference type="Gene3D" id="1.25.40.20">
    <property type="entry name" value="Ankyrin repeat-containing domain"/>
    <property type="match status" value="1"/>
</dbReference>
<dbReference type="InterPro" id="IPR056884">
    <property type="entry name" value="NPHP3-like_N"/>
</dbReference>
<evidence type="ECO:0000259" key="5">
    <source>
        <dbReference type="Pfam" id="PF24883"/>
    </source>
</evidence>
<organism evidence="6 7">
    <name type="scientific">Phomopsis amygdali</name>
    <name type="common">Fusicoccum amygdali</name>
    <dbReference type="NCBI Taxonomy" id="1214568"/>
    <lineage>
        <taxon>Eukaryota</taxon>
        <taxon>Fungi</taxon>
        <taxon>Dikarya</taxon>
        <taxon>Ascomycota</taxon>
        <taxon>Pezizomycotina</taxon>
        <taxon>Sordariomycetes</taxon>
        <taxon>Sordariomycetidae</taxon>
        <taxon>Diaporthales</taxon>
        <taxon>Diaporthaceae</taxon>
        <taxon>Diaporthe</taxon>
    </lineage>
</organism>
<dbReference type="SUPFAM" id="SSF48403">
    <property type="entry name" value="Ankyrin repeat"/>
    <property type="match status" value="1"/>
</dbReference>
<keyword evidence="7" id="KW-1185">Reference proteome</keyword>
<dbReference type="Pfam" id="PF12796">
    <property type="entry name" value="Ank_2"/>
    <property type="match status" value="2"/>
</dbReference>
<dbReference type="Proteomes" id="UP001265746">
    <property type="component" value="Unassembled WGS sequence"/>
</dbReference>
<dbReference type="InterPro" id="IPR056125">
    <property type="entry name" value="DUF7708"/>
</dbReference>
<reference evidence="6" key="1">
    <citation type="submission" date="2023-06" db="EMBL/GenBank/DDBJ databases">
        <authorList>
            <person name="Noh H."/>
        </authorList>
    </citation>
    <scope>NUCLEOTIDE SEQUENCE</scope>
    <source>
        <strain evidence="6">DUCC20226</strain>
    </source>
</reference>
<feature type="domain" description="Nephrocystin 3-like N-terminal" evidence="5">
    <location>
        <begin position="424"/>
        <end position="599"/>
    </location>
</feature>
<feature type="repeat" description="ANK" evidence="2">
    <location>
        <begin position="930"/>
        <end position="962"/>
    </location>
</feature>
<dbReference type="AlphaFoldDB" id="A0AAD9SA65"/>
<dbReference type="EMBL" id="JAUJFL010000005">
    <property type="protein sequence ID" value="KAK2603133.1"/>
    <property type="molecule type" value="Genomic_DNA"/>
</dbReference>
<feature type="repeat" description="ANK" evidence="2">
    <location>
        <begin position="1074"/>
        <end position="1106"/>
    </location>
</feature>
<gene>
    <name evidence="6" type="ORF">N8I77_009612</name>
</gene>
<evidence type="ECO:0000256" key="2">
    <source>
        <dbReference type="PROSITE-ProRule" id="PRU00023"/>
    </source>
</evidence>
<evidence type="ECO:0000256" key="1">
    <source>
        <dbReference type="ARBA" id="ARBA00022737"/>
    </source>
</evidence>
<proteinExistence type="predicted"/>
<feature type="region of interest" description="Disordered" evidence="3">
    <location>
        <begin position="119"/>
        <end position="141"/>
    </location>
</feature>
<dbReference type="InterPro" id="IPR036770">
    <property type="entry name" value="Ankyrin_rpt-contain_sf"/>
</dbReference>
<keyword evidence="2" id="KW-0040">ANK repeat</keyword>
<dbReference type="Pfam" id="PF24809">
    <property type="entry name" value="DUF7708"/>
    <property type="match status" value="1"/>
</dbReference>
<comment type="caution">
    <text evidence="6">The sequence shown here is derived from an EMBL/GenBank/DDBJ whole genome shotgun (WGS) entry which is preliminary data.</text>
</comment>
<evidence type="ECO:0000256" key="3">
    <source>
        <dbReference type="SAM" id="MobiDB-lite"/>
    </source>
</evidence>
<accession>A0AAD9SA65</accession>
<dbReference type="PROSITE" id="PS50297">
    <property type="entry name" value="ANK_REP_REGION"/>
    <property type="match status" value="2"/>
</dbReference>
<sequence>MACMRASVTNKRTSNYDDKALKVPQRKPRFQCRLWSEKPRTPSTSAALWPRQCCIHVAIIGRPLDTLEIMRNRDRIASWFRPRRHRLLRNGLKNDVALSNLPAAHAAAQTVSIGVGPRLQAEPARGPKLEPQSQSHSETEDKAQQSVWQKAWILLCLKDQQIIDTVAQSFETHGEVFSNLERVAHQRKQEFYDRQWNSRLPISRENTVRIRVLISRIITCLRRFKEVGDIAVSFDPSHASLPWAAFRFLLEVVTVDDEQLGLLMDGLERVSLLSLRVTIYEKLYLSSSCEAWSEAAIQLERAIVPLCKDMLLFIAMAIRKLDKNTAVRAIGALFNPSAVLDLLKSMNAHSDQAHMEAANCEHFLRFEDRKLLNLVVDDLVNIDSKIEELWVRLDENERSKLLQWLSPIYYASDHDFARKGRVGDTGSWLLHKTIFQQWEKSSVSEIFWLHGIPGAGKTKLSSKVVDYIDTALRLDKARDREALVYFYCDRNRADHRDPASVLRSLIRQLSTDRGDTHVICQIVEEQWRLQRRKGFPSNELPLHECKKILPQLIAAHTRTTMVVDGLDECDKDSRHELIRILNNIVESPNCLIKIFISSREDRDLAENYETHPHLQVQAYDNDYDIRSYVLAQLANTPNSWFREKLPLSLKNTILQTFSRKSDGMFQWAVLQMDGLLQLKRASDVESYLGCLPKGMSETYQKILQNISDQAGSAPIIAARAFKWIMDSDRPLHPSELVAAVCHSSDGLASCEPDFKIEFVLEACHHLVVVTESSCRFSHLSVQEYLESHDWPNKPDDQLLGTVCLQILMDSKYTVDENTLNIRALQTSLYLYAAIRWPRHCIDCDPGVFETESLLAPLLARFLGYPTHSSQNYRKWVGIVQLLKPIVRMWIEPSDLQPSHLAAFGVVALGLLGTIARWSDCHVLDPNLSSSDRSLLDLAVKSGNVAMCSRLVYSGADINHSNLTGGTPILGAVMKRRYSVVEILANQANIDIDKGRDVAGASVLCKAVSFGDAKTVELLLNAGANPNLIGRSSDRHEAGCKDFASALHVAAGIGAVDLMCILLDFGADPNLVAGKHQTPLMHAVESGQKAAVDFLIQSGADVNLFRPLYRTAREDRWYRRDVEPSEITMALVDKGALDYVLNLPPEDRIELDERYADMVDWLDERLATSDLLRRRRRSMRMSETGFDKT</sequence>
<dbReference type="InterPro" id="IPR027417">
    <property type="entry name" value="P-loop_NTPase"/>
</dbReference>
<dbReference type="SMART" id="SM00248">
    <property type="entry name" value="ANK"/>
    <property type="match status" value="5"/>
</dbReference>